<comment type="catalytic activity">
    <reaction evidence="4">
        <text>an aldehyde + NAD(+) + H2O = a carboxylate + NADH + 2 H(+)</text>
        <dbReference type="Rhea" id="RHEA:16185"/>
        <dbReference type="ChEBI" id="CHEBI:15377"/>
        <dbReference type="ChEBI" id="CHEBI:15378"/>
        <dbReference type="ChEBI" id="CHEBI:17478"/>
        <dbReference type="ChEBI" id="CHEBI:29067"/>
        <dbReference type="ChEBI" id="CHEBI:57540"/>
        <dbReference type="ChEBI" id="CHEBI:57945"/>
        <dbReference type="EC" id="1.2.1.3"/>
    </reaction>
</comment>
<keyword evidence="2" id="KW-0560">Oxidoreductase</keyword>
<evidence type="ECO:0000256" key="2">
    <source>
        <dbReference type="ARBA" id="ARBA00023002"/>
    </source>
</evidence>
<dbReference type="InterPro" id="IPR029510">
    <property type="entry name" value="Ald_DH_CS_GLU"/>
</dbReference>
<protein>
    <recommendedName>
        <fullName evidence="3">aldehyde dehydrogenase (NAD(+))</fullName>
        <ecNumber evidence="3">1.2.1.3</ecNumber>
    </recommendedName>
</protein>
<name>A0A6J7EWM6_9ZZZZ</name>
<sequence length="484" mass="50129">MIERRELYIDGQWSAPAGGDVITVDEAATEEIIGTVPAGEGADAERAILAARRAFDAWSTTPIADRAAVVQALADGLRAREGELAEIMAREVGTPLAISVRVQVGLAASVFESMAQAALELPAEERIGNSLVIRAAAGVVGAITPWNYPLYQLAAKVGPALAAGCTVVVKPSSVAPLATFVLADMVHELGLPAGVFNLVSGRGALVGELLSSHREVDMVSLTGSTGAGVRVAQAAAPTIKRVALELGGKSAFLLAPGADLEAALGAAVRGCFVNNGQTCSATTRLIVPRSVLAEVESRVAAAVEAFVVGNPLDPQTDLGPVASSGQFRTVKDYIDIGMTEGTLIAGGPGAVEGQDRGYFVRPTVFSRVASKARVVQEEIFGPVLVIVPYDTLDEGIAIANDSEFGLSGAVWAADVPEAVRIAKRIRTGQVAINGGRFNAHAPFGGFKTSGVGRELGHHGLLEYFELQSLQFPSADVLGNFGEMV</sequence>
<dbReference type="PROSITE" id="PS00687">
    <property type="entry name" value="ALDEHYDE_DEHYDR_GLU"/>
    <property type="match status" value="1"/>
</dbReference>
<dbReference type="Gene3D" id="3.40.605.10">
    <property type="entry name" value="Aldehyde Dehydrogenase, Chain A, domain 1"/>
    <property type="match status" value="1"/>
</dbReference>
<gene>
    <name evidence="6" type="ORF">UFOPK3402_01563</name>
</gene>
<evidence type="ECO:0000256" key="1">
    <source>
        <dbReference type="ARBA" id="ARBA00009986"/>
    </source>
</evidence>
<dbReference type="Pfam" id="PF00171">
    <property type="entry name" value="Aldedh"/>
    <property type="match status" value="1"/>
</dbReference>
<dbReference type="CDD" id="cd07138">
    <property type="entry name" value="ALDH_CddD_SSP0762"/>
    <property type="match status" value="1"/>
</dbReference>
<comment type="similarity">
    <text evidence="1">Belongs to the aldehyde dehydrogenase family.</text>
</comment>
<dbReference type="GO" id="GO:0004029">
    <property type="term" value="F:aldehyde dehydrogenase (NAD+) activity"/>
    <property type="evidence" value="ECO:0007669"/>
    <property type="project" value="UniProtKB-EC"/>
</dbReference>
<dbReference type="FunFam" id="3.40.605.10:FF:000007">
    <property type="entry name" value="NAD/NADP-dependent betaine aldehyde dehydrogenase"/>
    <property type="match status" value="1"/>
</dbReference>
<organism evidence="6">
    <name type="scientific">freshwater metagenome</name>
    <dbReference type="NCBI Taxonomy" id="449393"/>
    <lineage>
        <taxon>unclassified sequences</taxon>
        <taxon>metagenomes</taxon>
        <taxon>ecological metagenomes</taxon>
    </lineage>
</organism>
<dbReference type="EC" id="1.2.1.3" evidence="3"/>
<evidence type="ECO:0000313" key="6">
    <source>
        <dbReference type="EMBL" id="CAB4883823.1"/>
    </source>
</evidence>
<evidence type="ECO:0000256" key="4">
    <source>
        <dbReference type="ARBA" id="ARBA00049194"/>
    </source>
</evidence>
<reference evidence="6" key="1">
    <citation type="submission" date="2020-05" db="EMBL/GenBank/DDBJ databases">
        <authorList>
            <person name="Chiriac C."/>
            <person name="Salcher M."/>
            <person name="Ghai R."/>
            <person name="Kavagutti S V."/>
        </authorList>
    </citation>
    <scope>NUCLEOTIDE SEQUENCE</scope>
</reference>
<dbReference type="PANTHER" id="PTHR42804">
    <property type="entry name" value="ALDEHYDE DEHYDROGENASE"/>
    <property type="match status" value="1"/>
</dbReference>
<proteinExistence type="inferred from homology"/>
<evidence type="ECO:0000256" key="3">
    <source>
        <dbReference type="ARBA" id="ARBA00024226"/>
    </source>
</evidence>
<dbReference type="InterPro" id="IPR016163">
    <property type="entry name" value="Ald_DH_C"/>
</dbReference>
<evidence type="ECO:0000259" key="5">
    <source>
        <dbReference type="Pfam" id="PF00171"/>
    </source>
</evidence>
<dbReference type="InterPro" id="IPR016161">
    <property type="entry name" value="Ald_DH/histidinol_DH"/>
</dbReference>
<dbReference type="Gene3D" id="3.40.309.10">
    <property type="entry name" value="Aldehyde Dehydrogenase, Chain A, domain 2"/>
    <property type="match status" value="1"/>
</dbReference>
<feature type="domain" description="Aldehyde dehydrogenase" evidence="5">
    <location>
        <begin position="17"/>
        <end position="468"/>
    </location>
</feature>
<dbReference type="PROSITE" id="PS00070">
    <property type="entry name" value="ALDEHYDE_DEHYDR_CYS"/>
    <property type="match status" value="1"/>
</dbReference>
<dbReference type="AlphaFoldDB" id="A0A6J7EWM6"/>
<dbReference type="InterPro" id="IPR016162">
    <property type="entry name" value="Ald_DH_N"/>
</dbReference>
<dbReference type="EMBL" id="CAFBLS010000222">
    <property type="protein sequence ID" value="CAB4883823.1"/>
    <property type="molecule type" value="Genomic_DNA"/>
</dbReference>
<dbReference type="InterPro" id="IPR016160">
    <property type="entry name" value="Ald_DH_CS_CYS"/>
</dbReference>
<dbReference type="InterPro" id="IPR015590">
    <property type="entry name" value="Aldehyde_DH_dom"/>
</dbReference>
<accession>A0A6J7EWM6</accession>
<dbReference type="SUPFAM" id="SSF53720">
    <property type="entry name" value="ALDH-like"/>
    <property type="match status" value="1"/>
</dbReference>
<dbReference type="PANTHER" id="PTHR42804:SF1">
    <property type="entry name" value="ALDEHYDE DEHYDROGENASE-RELATED"/>
    <property type="match status" value="1"/>
</dbReference>